<keyword evidence="1" id="KW-1133">Transmembrane helix</keyword>
<evidence type="ECO:0000256" key="1">
    <source>
        <dbReference type="SAM" id="Phobius"/>
    </source>
</evidence>
<evidence type="ECO:0000313" key="2">
    <source>
        <dbReference type="EMBL" id="MBA4640762.1"/>
    </source>
</evidence>
<feature type="transmembrane region" description="Helical" evidence="1">
    <location>
        <begin position="71"/>
        <end position="92"/>
    </location>
</feature>
<keyword evidence="1" id="KW-0812">Transmembrane</keyword>
<sequence length="104" mass="12122">MANRHSSRLNVKSMERQMIWMPRRCVPVTDCSSLAFLSIGINQRNNICICISYPVTTEHSIRIHQFVAHKVTITAYFLCLLHCILHCSIIVYHRGQYFHLASYI</sequence>
<proteinExistence type="predicted"/>
<dbReference type="AlphaFoldDB" id="A0A7C9DEP8"/>
<keyword evidence="1" id="KW-0472">Membrane</keyword>
<reference evidence="2" key="2">
    <citation type="submission" date="2020-07" db="EMBL/GenBank/DDBJ databases">
        <authorList>
            <person name="Vera ALvarez R."/>
            <person name="Arias-Moreno D.M."/>
            <person name="Jimenez-Jacinto V."/>
            <person name="Jimenez-Bremont J.F."/>
            <person name="Swaminathan K."/>
            <person name="Moose S.P."/>
            <person name="Guerrero-Gonzalez M.L."/>
            <person name="Marino-Ramirez L."/>
            <person name="Landsman D."/>
            <person name="Rodriguez-Kessler M."/>
            <person name="Delgado-Sanchez P."/>
        </authorList>
    </citation>
    <scope>NUCLEOTIDE SEQUENCE</scope>
    <source>
        <tissue evidence="2">Cladode</tissue>
    </source>
</reference>
<organism evidence="2">
    <name type="scientific">Opuntia streptacantha</name>
    <name type="common">Prickly pear cactus</name>
    <name type="synonym">Opuntia cardona</name>
    <dbReference type="NCBI Taxonomy" id="393608"/>
    <lineage>
        <taxon>Eukaryota</taxon>
        <taxon>Viridiplantae</taxon>
        <taxon>Streptophyta</taxon>
        <taxon>Embryophyta</taxon>
        <taxon>Tracheophyta</taxon>
        <taxon>Spermatophyta</taxon>
        <taxon>Magnoliopsida</taxon>
        <taxon>eudicotyledons</taxon>
        <taxon>Gunneridae</taxon>
        <taxon>Pentapetalae</taxon>
        <taxon>Caryophyllales</taxon>
        <taxon>Cactineae</taxon>
        <taxon>Cactaceae</taxon>
        <taxon>Opuntioideae</taxon>
        <taxon>Opuntia</taxon>
    </lineage>
</organism>
<dbReference type="EMBL" id="GISG01120740">
    <property type="protein sequence ID" value="MBA4640762.1"/>
    <property type="molecule type" value="Transcribed_RNA"/>
</dbReference>
<accession>A0A7C9DEP8</accession>
<name>A0A7C9DEP8_OPUST</name>
<reference evidence="2" key="1">
    <citation type="journal article" date="2013" name="J. Plant Res.">
        <title>Effect of fungi and light on seed germination of three Opuntia species from semiarid lands of central Mexico.</title>
        <authorList>
            <person name="Delgado-Sanchez P."/>
            <person name="Jimenez-Bremont J.F."/>
            <person name="Guerrero-Gonzalez Mde L."/>
            <person name="Flores J."/>
        </authorList>
    </citation>
    <scope>NUCLEOTIDE SEQUENCE</scope>
    <source>
        <tissue evidence="2">Cladode</tissue>
    </source>
</reference>
<protein>
    <submittedName>
        <fullName evidence="2">Uncharacterized protein</fullName>
    </submittedName>
</protein>